<gene>
    <name evidence="3" type="ORF">ZQ07_25795</name>
</gene>
<feature type="transmembrane region" description="Helical" evidence="1">
    <location>
        <begin position="62"/>
        <end position="85"/>
    </location>
</feature>
<proteinExistence type="predicted"/>
<feature type="non-terminal residue" evidence="3">
    <location>
        <position position="145"/>
    </location>
</feature>
<organism evidence="3">
    <name type="scientific">Salmonella enteritidis</name>
    <dbReference type="NCBI Taxonomy" id="149539"/>
    <lineage>
        <taxon>Bacteria</taxon>
        <taxon>Pseudomonadati</taxon>
        <taxon>Pseudomonadota</taxon>
        <taxon>Gammaproteobacteria</taxon>
        <taxon>Enterobacterales</taxon>
        <taxon>Enterobacteriaceae</taxon>
        <taxon>Salmonella</taxon>
    </lineage>
</organism>
<evidence type="ECO:0000256" key="1">
    <source>
        <dbReference type="SAM" id="Phobius"/>
    </source>
</evidence>
<feature type="signal peptide" evidence="2">
    <location>
        <begin position="1"/>
        <end position="21"/>
    </location>
</feature>
<sequence>MKIIPRALSAGLALAAVPAQAFVTYQDIVSAATNPDDLSRQALVTIFGDVVTNPLTASSNTIIGNLFMVFNAIIATMGIVWFLFIGIRHAVRTGHQGSVFNNGRDVVGILSVVSGFLMIVPTASGWSLAQLVMLWGASIMGIGSA</sequence>
<evidence type="ECO:0008006" key="4">
    <source>
        <dbReference type="Google" id="ProtNLM"/>
    </source>
</evidence>
<keyword evidence="1" id="KW-0812">Transmembrane</keyword>
<name>A0A657EWV7_SALEN</name>
<dbReference type="EMBL" id="RSQT01000174">
    <property type="protein sequence ID" value="MIQ23912.1"/>
    <property type="molecule type" value="Genomic_DNA"/>
</dbReference>
<dbReference type="Proteomes" id="UP000885271">
    <property type="component" value="Unassembled WGS sequence"/>
</dbReference>
<keyword evidence="1" id="KW-1133">Transmembrane helix</keyword>
<evidence type="ECO:0000313" key="3">
    <source>
        <dbReference type="EMBL" id="MIQ23912.1"/>
    </source>
</evidence>
<feature type="chain" id="PRO_5025023626" description="DotA/TraY family protein" evidence="2">
    <location>
        <begin position="22"/>
        <end position="145"/>
    </location>
</feature>
<dbReference type="AlphaFoldDB" id="A0A657EWV7"/>
<evidence type="ECO:0000256" key="2">
    <source>
        <dbReference type="SAM" id="SignalP"/>
    </source>
</evidence>
<accession>A0A657EWV7</accession>
<protein>
    <recommendedName>
        <fullName evidence="4">DotA/TraY family protein</fullName>
    </recommendedName>
</protein>
<reference evidence="3" key="1">
    <citation type="submission" date="2018-08" db="EMBL/GenBank/DDBJ databases">
        <authorList>
            <person name="Ashton P.M."/>
            <person name="Dallman T."/>
            <person name="Nair S."/>
            <person name="De Pinna E."/>
            <person name="Peters T."/>
            <person name="Grant K."/>
        </authorList>
    </citation>
    <scope>NUCLEOTIDE SEQUENCE [LARGE SCALE GENOMIC DNA]</scope>
    <source>
        <strain evidence="3">38306</strain>
    </source>
</reference>
<comment type="caution">
    <text evidence="3">The sequence shown here is derived from an EMBL/GenBank/DDBJ whole genome shotgun (WGS) entry which is preliminary data.</text>
</comment>
<keyword evidence="2" id="KW-0732">Signal</keyword>
<feature type="transmembrane region" description="Helical" evidence="1">
    <location>
        <begin position="106"/>
        <end position="129"/>
    </location>
</feature>
<keyword evidence="1" id="KW-0472">Membrane</keyword>